<sequence length="264" mass="30425">MTTQLHRDIDGLYISGFIHEDNVRSALAYAPRRDDLFIATYPKCGTTWVQYIVYNIISEGTPPEDLNEFMLRMPFLEFLGAEGIEKMIRPGAIKTHLPLSKCPFSKEAKYICIARNPFDCCVSYYYHTKSAPAPQVEALTFEQYFDMFMNGKVGYGDYFDHLLAWYKHRNDSNVLFFTFEQLKKDKRGHVLKIADFMGEQYGKVLREDEVLLDKILEATSLESMKKLIRLLDGEEAAKVTSEVNVNPCSSSYPVVKVWKVSNVY</sequence>
<accession>A0AC60PW72</accession>
<organism evidence="1 2">
    <name type="scientific">Ixodes persulcatus</name>
    <name type="common">Taiga tick</name>
    <dbReference type="NCBI Taxonomy" id="34615"/>
    <lineage>
        <taxon>Eukaryota</taxon>
        <taxon>Metazoa</taxon>
        <taxon>Ecdysozoa</taxon>
        <taxon>Arthropoda</taxon>
        <taxon>Chelicerata</taxon>
        <taxon>Arachnida</taxon>
        <taxon>Acari</taxon>
        <taxon>Parasitiformes</taxon>
        <taxon>Ixodida</taxon>
        <taxon>Ixodoidea</taxon>
        <taxon>Ixodidae</taxon>
        <taxon>Ixodinae</taxon>
        <taxon>Ixodes</taxon>
    </lineage>
</organism>
<keyword evidence="2" id="KW-1185">Reference proteome</keyword>
<dbReference type="Proteomes" id="UP000805193">
    <property type="component" value="Unassembled WGS sequence"/>
</dbReference>
<proteinExistence type="predicted"/>
<gene>
    <name evidence="1" type="ORF">HPB47_027300</name>
</gene>
<reference evidence="1 2" key="1">
    <citation type="journal article" date="2020" name="Cell">
        <title>Large-Scale Comparative Analyses of Tick Genomes Elucidate Their Genetic Diversity and Vector Capacities.</title>
        <authorList>
            <consortium name="Tick Genome and Microbiome Consortium (TIGMIC)"/>
            <person name="Jia N."/>
            <person name="Wang J."/>
            <person name="Shi W."/>
            <person name="Du L."/>
            <person name="Sun Y."/>
            <person name="Zhan W."/>
            <person name="Jiang J.F."/>
            <person name="Wang Q."/>
            <person name="Zhang B."/>
            <person name="Ji P."/>
            <person name="Bell-Sakyi L."/>
            <person name="Cui X.M."/>
            <person name="Yuan T.T."/>
            <person name="Jiang B.G."/>
            <person name="Yang W.F."/>
            <person name="Lam T.T."/>
            <person name="Chang Q.C."/>
            <person name="Ding S.J."/>
            <person name="Wang X.J."/>
            <person name="Zhu J.G."/>
            <person name="Ruan X.D."/>
            <person name="Zhao L."/>
            <person name="Wei J.T."/>
            <person name="Ye R.Z."/>
            <person name="Que T.C."/>
            <person name="Du C.H."/>
            <person name="Zhou Y.H."/>
            <person name="Cheng J.X."/>
            <person name="Dai P.F."/>
            <person name="Guo W.B."/>
            <person name="Han X.H."/>
            <person name="Huang E.J."/>
            <person name="Li L.F."/>
            <person name="Wei W."/>
            <person name="Gao Y.C."/>
            <person name="Liu J.Z."/>
            <person name="Shao H.Z."/>
            <person name="Wang X."/>
            <person name="Wang C.C."/>
            <person name="Yang T.C."/>
            <person name="Huo Q.B."/>
            <person name="Li W."/>
            <person name="Chen H.Y."/>
            <person name="Chen S.E."/>
            <person name="Zhou L.G."/>
            <person name="Ni X.B."/>
            <person name="Tian J.H."/>
            <person name="Sheng Y."/>
            <person name="Liu T."/>
            <person name="Pan Y.S."/>
            <person name="Xia L.Y."/>
            <person name="Li J."/>
            <person name="Zhao F."/>
            <person name="Cao W.C."/>
        </authorList>
    </citation>
    <scope>NUCLEOTIDE SEQUENCE [LARGE SCALE GENOMIC DNA]</scope>
    <source>
        <strain evidence="1">Iper-2018</strain>
    </source>
</reference>
<evidence type="ECO:0000313" key="2">
    <source>
        <dbReference type="Proteomes" id="UP000805193"/>
    </source>
</evidence>
<protein>
    <submittedName>
        <fullName evidence="1">Uncharacterized protein</fullName>
    </submittedName>
</protein>
<name>A0AC60PW72_IXOPE</name>
<evidence type="ECO:0000313" key="1">
    <source>
        <dbReference type="EMBL" id="KAG0425528.1"/>
    </source>
</evidence>
<comment type="caution">
    <text evidence="1">The sequence shown here is derived from an EMBL/GenBank/DDBJ whole genome shotgun (WGS) entry which is preliminary data.</text>
</comment>
<dbReference type="EMBL" id="JABSTQ010009827">
    <property type="protein sequence ID" value="KAG0425528.1"/>
    <property type="molecule type" value="Genomic_DNA"/>
</dbReference>